<accession>A0A4Q1D9S9</accession>
<keyword evidence="3" id="KW-1185">Reference proteome</keyword>
<dbReference type="Proteomes" id="UP000290545">
    <property type="component" value="Unassembled WGS sequence"/>
</dbReference>
<organism evidence="2 3">
    <name type="scientific">Filimonas effusa</name>
    <dbReference type="NCBI Taxonomy" id="2508721"/>
    <lineage>
        <taxon>Bacteria</taxon>
        <taxon>Pseudomonadati</taxon>
        <taxon>Bacteroidota</taxon>
        <taxon>Chitinophagia</taxon>
        <taxon>Chitinophagales</taxon>
        <taxon>Chitinophagaceae</taxon>
        <taxon>Filimonas</taxon>
    </lineage>
</organism>
<evidence type="ECO:0000259" key="1">
    <source>
        <dbReference type="Pfam" id="PF22596"/>
    </source>
</evidence>
<dbReference type="NCBIfam" id="TIGR03696">
    <property type="entry name" value="Rhs_assc_core"/>
    <property type="match status" value="1"/>
</dbReference>
<dbReference type="OrthoDB" id="2972467at2"/>
<evidence type="ECO:0000313" key="2">
    <source>
        <dbReference type="EMBL" id="RXK86142.1"/>
    </source>
</evidence>
<protein>
    <recommendedName>
        <fullName evidence="1">Pierisin-like domain-containing protein</fullName>
    </recommendedName>
</protein>
<dbReference type="Pfam" id="PF22596">
    <property type="entry name" value="Scabin-like"/>
    <property type="match status" value="1"/>
</dbReference>
<dbReference type="PANTHER" id="PTHR32305">
    <property type="match status" value="1"/>
</dbReference>
<dbReference type="InterPro" id="IPR054695">
    <property type="entry name" value="Pierisin-like_dom"/>
</dbReference>
<proteinExistence type="predicted"/>
<dbReference type="SUPFAM" id="SSF56399">
    <property type="entry name" value="ADP-ribosylation"/>
    <property type="match status" value="1"/>
</dbReference>
<feature type="domain" description="Pierisin-like" evidence="1">
    <location>
        <begin position="2866"/>
        <end position="2968"/>
    </location>
</feature>
<dbReference type="RefSeq" id="WP_129001892.1">
    <property type="nucleotide sequence ID" value="NZ_SDHZ01000001.1"/>
</dbReference>
<dbReference type="Gene3D" id="3.90.210.10">
    <property type="entry name" value="Heat-Labile Enterotoxin, subunit A"/>
    <property type="match status" value="1"/>
</dbReference>
<dbReference type="InterPro" id="IPR050708">
    <property type="entry name" value="T6SS_VgrG/RHS"/>
</dbReference>
<name>A0A4Q1D9S9_9BACT</name>
<comment type="caution">
    <text evidence="2">The sequence shown here is derived from an EMBL/GenBank/DDBJ whole genome shotgun (WGS) entry which is preliminary data.</text>
</comment>
<dbReference type="InterPro" id="IPR022385">
    <property type="entry name" value="Rhs_assc_core"/>
</dbReference>
<evidence type="ECO:0000313" key="3">
    <source>
        <dbReference type="Proteomes" id="UP000290545"/>
    </source>
</evidence>
<dbReference type="Gene3D" id="2.180.10.10">
    <property type="entry name" value="RHS repeat-associated core"/>
    <property type="match status" value="1"/>
</dbReference>
<reference evidence="2 3" key="1">
    <citation type="submission" date="2019-01" db="EMBL/GenBank/DDBJ databases">
        <title>Filimonas sp. strain TTM-71.</title>
        <authorList>
            <person name="Chen W.-M."/>
        </authorList>
    </citation>
    <scope>NUCLEOTIDE SEQUENCE [LARGE SCALE GENOMIC DNA]</scope>
    <source>
        <strain evidence="2 3">TTM-71</strain>
    </source>
</reference>
<sequence>MCLKTDLLKISTAIVVLLSVCIGRVKAQPGLPVVEYVQPLTGSQLVTQAAVTVQNDLFFDPVYSAQIDQPYPVKNIVALRINESYNRLLPPGFTVTVSARIIYTNTSQVQDSITHDFTVTYDTAAHRMQDLFVFHDAQRVTVRILGIQAVNAANQVISPAPDNGYIIIENKIQVQPRYKFNCTTTVTSLVLTDSAKLNPDELYVSWNDILGAHEYDLEWTYVDSSTLASHVFGNPVNSDAVFKNNATRVSLAGSHYAIPLMYNDAGTVFVRVRAVQYNGPGRLEASWNNTVGLYAFQGHERELNWQSTISYAEGGLRKLVVQYYDGSLRSRQTVTKDNSTNTTVVAESFYDYQGRPVIQVLPAPTLNTIVSYTRQFNVALAGGEYEKGNYDTLPDISAYCGTGAAAMGTQTGAARYYSPQNPERSGNNAYIPDAEGFPFAETQYTQDGTGRISRQGGVGANYRPGEGHDTRYFYASPAQDELDALFGTEVGDQSHYFKNAVQDANGQFSVSYVDMHGRTIATALAGDKPAGMKELDSKYARHKTEQLADSNSVVLRGTTIEHKKSMFVDQEGDFVFRYDLDPEALLKSNCQQTQICYSCLYDLTITVSDDCNNQKLPGGKAYEQVLHNFSISDIQNACNTPGFHLNFTLHLVPGNYEVTKQLSISKYAKDYYQEKSFIPNNTCTTLQDIINEQRTIVLSGRECYPSCSACKQSLGEWENFRAQYMLRAGIAASDSASFRQQAWAAYKEAEEACKALCGEHTEADDLRKAMLLDLTPPSGQYADFAKRQSAYSIFYADEDADKPEPFQQTAINYFDASGQPAYVIDNRNLQLVKPNFLNREQFADKFQLSWAEALLPLHPEYCKLLKFGEYKASHEWDIDFANTDTYQDAKSKGYLNPIGNTSAFPQYATGSKPADPLAASFGSQLQNSLSVAHTITLNINGSVQSNVPFSMWATACMSVTVAGNDTAGLYKAYLYPFNETVLCSGDLDMAWRVFRNSYLQMKKQLLVTVVNAACPSGAANPTAQQLYAAGFTPNFVSAAEVASQNGLGNLLNSSSGNSAQSLVNQQLQSAYDENCRAYAKMWLKQMAPCIENGIYDQSEVENIILPRLIEVCKQGSDASHPMGASSVSPASTYEFRSFEEVLKNYNATHDIAVTFDCNPEMITSPQRYDLQPAYVNTPVYSKPSDCECSRISGYYNEFTQNHKDGESFSDYLKRTKMVSINEASLTVLRNLCNSTNTTCQYLSTPVSLPVIFQCHTAQPCVPCSTVNSLYGRFQIEYPDIVPAELETTVDQQLQNRLFANFMNNRLGLSKQAFEYLSFIGQCSCENGGKVDQIAENFKFNDIKKTRDGGTLLAGAMYNDGGYHFNTAAIAKKDAAGNLLWAHSYMIEPYSKAEQSFIQINKIKELSTGHLIAIGNAVADFNGTGGIDWWDGSRAFVMKLDKNGNWLWTKAAFTDVYFSDIIETPDGGVAFAGNTNTADASDMDWLVGKFDPNGDLVWCKQYNNDGNDEALGLVVQNNELVVTGYAESDKIVDPEKGEYPDYTMSNALIVRLSLDDGSFQDGYSYDIDGIGNRFGEIYPSGEGFKVKLYNTDAYILGLETDMTGFAQFNSDLSVVDMKALSSEFRADYMTSKMWPDKDGGLLYSIKTNTGIAPVYNYDYDLDYWYADAPEENCYVFRINPKGDVEWGRHFEKDVRYNSFTPGSNNYLAIGKQGYNPLLAEIPLNGELNCSDEATDGMAYSVQYYRYGALFNQVSDYSDFLGAEGDAWGIALTTETICHTGQCMDQLDPENAPMLCDGNEFDFSPVTEEVNNCSDTSFLIHSKATEIFKVYQDSLKNDFERLYHEKCLGAYRIESFTVERTLSEYHYTLYYYDQAGNLTKTIPPAGVNPNRDASWLAQVKAARAANNNTQLVPAHSMATVYTYNSLGQVTGQISPDGGQSAFWYDRLGRLAVSQNARQKNASQYSYTLYDQLGRITEVGQLTSADPMTSIKSRDAGTLQDWLTAASSSRTQITQTVYDIRYEGLAGAVLDAANLRNRVSYTALFNDAAAAGATNGFATATLYSYDIHGNVDTLVQYYNEGIMKTSNGSNTWKKMVYRYDLISGKVNHVAYQPGQRDAFYHRYLYDAENRLVTLETSRDSVYWENEAWYSYYKHGPLARTVLGHNQVQGLDYAYTLQGWLKAVNSGQLLSGGANGTGTGCASTTAVDDLVLNYRPAAGPAVYTARQSINFDNGFTSNDTDEFETNLDSGLPLCNAPSSSLLPDGTPGNPVAKDAFSYVLHYNAADFKPINAGAPDALVPGLLGADYRPLYNGNIAGMGVTIGKLGQSYWYNYRYDQLNRLVSMDAWKSSSDLWTSLEKQLDYKESISYDANGNISSYLRNGSTSAGKPQEMDRLAYYYNPGNNQLNYIHDTVPENNYTEDIDAQSMNNYTYDAIGNMTRDIKSGITDIQWNVYGKISHIVKSDNTTIDYAYDASGNRIRKTVGSHTTCYVRDAQGNVMSVYEAGNTALNNGNLTQTELHMYGSSRLGIIKATLDAVNGTATSAPPVSMPLLSTGNSYIFTRGYKFFELSNHLGNVLATVSDRKIPVSSNGTSIDYYNADIVSAQDYYPGGMQMLGRIYSNGVGYKYGFAGKEKDNEIKGEGNSYNFDARMYDPRVVRWFSTDAKEKPHLSPYNFVQNNFPNKIDPDGNDDIHFHFLTKITGFTLGAGTPACSTFYRTTTTAAVQIVKTNGPDRFFHHKHFVFANGMHSEKIKEFHPFVESSRSGLTTTPIPFSMGLLTRNDKDVHTLGKYYDAFPEYKKLLDQRLANPTSDFYSSGNWYNYNKVFKPAKSNYDLWGGVAKGAEITAAVVGFAEMGLSLVSAEANTARFLYRFDTRSLEEIKAAGGFKAWGDDLDIAAHATGSYESAYVSTSLEESAVMKMFQGKSGFIYKIKWQEAGVNVNEALGSRTPYGHELEIAVPGRIDAADIINVKPNK</sequence>
<gene>
    <name evidence="2" type="ORF">ESB13_04850</name>
</gene>
<dbReference type="PANTHER" id="PTHR32305:SF15">
    <property type="entry name" value="PROTEIN RHSA-RELATED"/>
    <property type="match status" value="1"/>
</dbReference>
<dbReference type="EMBL" id="SDHZ01000001">
    <property type="protein sequence ID" value="RXK86142.1"/>
    <property type="molecule type" value="Genomic_DNA"/>
</dbReference>